<sequence length="81" mass="9193">MQGFFLYNATGVKLQKKVTDGTGNVTTTQYSGGFIYENGVLKSMFQPEGYVDFENGISYIYQYKDHLGNVRLSYKKNSNNN</sequence>
<dbReference type="Proteomes" id="UP001629156">
    <property type="component" value="Unassembled WGS sequence"/>
</dbReference>
<gene>
    <name evidence="1" type="ORF">ABS766_14680</name>
</gene>
<proteinExistence type="predicted"/>
<evidence type="ECO:0000313" key="1">
    <source>
        <dbReference type="EMBL" id="MFL9845666.1"/>
    </source>
</evidence>
<comment type="caution">
    <text evidence="1">The sequence shown here is derived from an EMBL/GenBank/DDBJ whole genome shotgun (WGS) entry which is preliminary data.</text>
</comment>
<protein>
    <submittedName>
        <fullName evidence="1">Uncharacterized protein</fullName>
    </submittedName>
</protein>
<dbReference type="RefSeq" id="WP_408085948.1">
    <property type="nucleotide sequence ID" value="NZ_JBELPZ010000020.1"/>
</dbReference>
<reference evidence="1 2" key="1">
    <citation type="submission" date="2024-06" db="EMBL/GenBank/DDBJ databases">
        <authorList>
            <person name="Kaempfer P."/>
            <person name="Viver T."/>
        </authorList>
    </citation>
    <scope>NUCLEOTIDE SEQUENCE [LARGE SCALE GENOMIC DNA]</scope>
    <source>
        <strain evidence="1 2">ST-119</strain>
    </source>
</reference>
<accession>A0ABW8YZC2</accession>
<dbReference type="EMBL" id="JBELPZ010000020">
    <property type="protein sequence ID" value="MFL9845666.1"/>
    <property type="molecule type" value="Genomic_DNA"/>
</dbReference>
<dbReference type="Gene3D" id="2.180.10.10">
    <property type="entry name" value="RHS repeat-associated core"/>
    <property type="match status" value="1"/>
</dbReference>
<keyword evidence="2" id="KW-1185">Reference proteome</keyword>
<evidence type="ECO:0000313" key="2">
    <source>
        <dbReference type="Proteomes" id="UP001629156"/>
    </source>
</evidence>
<organism evidence="1 2">
    <name type="scientific">Flavobacterium rhizosphaerae</name>
    <dbReference type="NCBI Taxonomy" id="3163298"/>
    <lineage>
        <taxon>Bacteria</taxon>
        <taxon>Pseudomonadati</taxon>
        <taxon>Bacteroidota</taxon>
        <taxon>Flavobacteriia</taxon>
        <taxon>Flavobacteriales</taxon>
        <taxon>Flavobacteriaceae</taxon>
        <taxon>Flavobacterium</taxon>
    </lineage>
</organism>
<name>A0ABW8YZC2_9FLAO</name>